<feature type="domain" description="Ras-associating" evidence="4">
    <location>
        <begin position="237"/>
        <end position="339"/>
    </location>
</feature>
<dbReference type="Pfam" id="PF00788">
    <property type="entry name" value="RA"/>
    <property type="match status" value="2"/>
</dbReference>
<organism evidence="6">
    <name type="scientific">Lepeophtheirus salmonis</name>
    <name type="common">Salmon louse</name>
    <name type="synonym">Caligus salmonis</name>
    <dbReference type="NCBI Taxonomy" id="72036"/>
    <lineage>
        <taxon>Eukaryota</taxon>
        <taxon>Metazoa</taxon>
        <taxon>Ecdysozoa</taxon>
        <taxon>Arthropoda</taxon>
        <taxon>Crustacea</taxon>
        <taxon>Multicrustacea</taxon>
        <taxon>Hexanauplia</taxon>
        <taxon>Copepoda</taxon>
        <taxon>Siphonostomatoida</taxon>
        <taxon>Caligidae</taxon>
        <taxon>Lepeophtheirus</taxon>
    </lineage>
</organism>
<feature type="region of interest" description="Disordered" evidence="2">
    <location>
        <begin position="1546"/>
        <end position="1608"/>
    </location>
</feature>
<dbReference type="CDD" id="cd01781">
    <property type="entry name" value="RA2_Afadin"/>
    <property type="match status" value="1"/>
</dbReference>
<dbReference type="GO" id="GO:0007155">
    <property type="term" value="P:cell adhesion"/>
    <property type="evidence" value="ECO:0007669"/>
    <property type="project" value="UniProtKB-KW"/>
</dbReference>
<dbReference type="CDD" id="cd15471">
    <property type="entry name" value="Myo5p-like_CBD_afadin"/>
    <property type="match status" value="1"/>
</dbReference>
<feature type="domain" description="Ras-associating" evidence="4">
    <location>
        <begin position="45"/>
        <end position="143"/>
    </location>
</feature>
<dbReference type="PANTHER" id="PTHR10398:SF2">
    <property type="entry name" value="AFADIN"/>
    <property type="match status" value="1"/>
</dbReference>
<name>A0A0K2UZB8_LEPSM</name>
<feature type="compositionally biased region" description="Low complexity" evidence="2">
    <location>
        <begin position="1268"/>
        <end position="1280"/>
    </location>
</feature>
<feature type="compositionally biased region" description="Acidic residues" evidence="2">
    <location>
        <begin position="1470"/>
        <end position="1483"/>
    </location>
</feature>
<dbReference type="GO" id="GO:0005911">
    <property type="term" value="C:cell-cell junction"/>
    <property type="evidence" value="ECO:0007669"/>
    <property type="project" value="InterPro"/>
</dbReference>
<dbReference type="InterPro" id="IPR000253">
    <property type="entry name" value="FHA_dom"/>
</dbReference>
<feature type="compositionally biased region" description="Basic and acidic residues" evidence="2">
    <location>
        <begin position="170"/>
        <end position="188"/>
    </location>
</feature>
<evidence type="ECO:0000256" key="1">
    <source>
        <dbReference type="ARBA" id="ARBA00022889"/>
    </source>
</evidence>
<dbReference type="PANTHER" id="PTHR10398">
    <property type="entry name" value="AFADIN"/>
    <property type="match status" value="1"/>
</dbReference>
<dbReference type="InterPro" id="IPR000159">
    <property type="entry name" value="RA_dom"/>
</dbReference>
<feature type="region of interest" description="Disordered" evidence="2">
    <location>
        <begin position="343"/>
        <end position="362"/>
    </location>
</feature>
<feature type="compositionally biased region" description="Pro residues" evidence="2">
    <location>
        <begin position="1400"/>
        <end position="1417"/>
    </location>
</feature>
<feature type="region of interest" description="Disordered" evidence="2">
    <location>
        <begin position="1093"/>
        <end position="1124"/>
    </location>
</feature>
<dbReference type="SMART" id="SM00228">
    <property type="entry name" value="PDZ"/>
    <property type="match status" value="1"/>
</dbReference>
<dbReference type="Pfam" id="PF00498">
    <property type="entry name" value="FHA"/>
    <property type="match status" value="1"/>
</dbReference>
<feature type="region of interest" description="Disordered" evidence="2">
    <location>
        <begin position="1235"/>
        <end position="1312"/>
    </location>
</feature>
<feature type="region of interest" description="Disordered" evidence="2">
    <location>
        <begin position="1151"/>
        <end position="1222"/>
    </location>
</feature>
<feature type="compositionally biased region" description="Gly residues" evidence="2">
    <location>
        <begin position="1429"/>
        <end position="1441"/>
    </location>
</feature>
<dbReference type="InterPro" id="IPR001478">
    <property type="entry name" value="PDZ"/>
</dbReference>
<feature type="compositionally biased region" description="Basic and acidic residues" evidence="2">
    <location>
        <begin position="1377"/>
        <end position="1390"/>
    </location>
</feature>
<feature type="compositionally biased region" description="Polar residues" evidence="2">
    <location>
        <begin position="1195"/>
        <end position="1208"/>
    </location>
</feature>
<dbReference type="FunFam" id="2.30.42.10:FF:000032">
    <property type="entry name" value="Afadin isoform A"/>
    <property type="match status" value="1"/>
</dbReference>
<dbReference type="SUPFAM" id="SSF54236">
    <property type="entry name" value="Ubiquitin-like"/>
    <property type="match status" value="2"/>
</dbReference>
<dbReference type="Gene3D" id="2.60.200.20">
    <property type="match status" value="1"/>
</dbReference>
<protein>
    <recommendedName>
        <fullName evidence="7">Afadin</fullName>
    </recommendedName>
</protein>
<dbReference type="SUPFAM" id="SSF49879">
    <property type="entry name" value="SMAD/FHA domain"/>
    <property type="match status" value="1"/>
</dbReference>
<feature type="region of interest" description="Disordered" evidence="2">
    <location>
        <begin position="1338"/>
        <end position="1489"/>
    </location>
</feature>
<dbReference type="CDD" id="cd06789">
    <property type="entry name" value="PDZ_AFDN-like"/>
    <property type="match status" value="1"/>
</dbReference>
<evidence type="ECO:0000313" key="6">
    <source>
        <dbReference type="EMBL" id="CDW43400.1"/>
    </source>
</evidence>
<feature type="compositionally biased region" description="Polar residues" evidence="2">
    <location>
        <begin position="1447"/>
        <end position="1466"/>
    </location>
</feature>
<feature type="domain" description="PDZ" evidence="3">
    <location>
        <begin position="966"/>
        <end position="1051"/>
    </location>
</feature>
<evidence type="ECO:0008006" key="7">
    <source>
        <dbReference type="Google" id="ProtNLM"/>
    </source>
</evidence>
<dbReference type="Pfam" id="PF00595">
    <property type="entry name" value="PDZ"/>
    <property type="match status" value="1"/>
</dbReference>
<proteinExistence type="predicted"/>
<dbReference type="InterPro" id="IPR028842">
    <property type="entry name" value="Afadin"/>
</dbReference>
<feature type="compositionally biased region" description="Basic and acidic residues" evidence="2">
    <location>
        <begin position="147"/>
        <end position="157"/>
    </location>
</feature>
<dbReference type="CDD" id="cd22711">
    <property type="entry name" value="FHA_AFDN"/>
    <property type="match status" value="1"/>
</dbReference>
<evidence type="ECO:0000259" key="3">
    <source>
        <dbReference type="PROSITE" id="PS50106"/>
    </source>
</evidence>
<dbReference type="PROSITE" id="PS50106">
    <property type="entry name" value="PDZ"/>
    <property type="match status" value="1"/>
</dbReference>
<dbReference type="EMBL" id="HACA01026039">
    <property type="protein sequence ID" value="CDW43400.1"/>
    <property type="molecule type" value="Transcribed_RNA"/>
</dbReference>
<feature type="region of interest" description="Disordered" evidence="2">
    <location>
        <begin position="147"/>
        <end position="188"/>
    </location>
</feature>
<dbReference type="SUPFAM" id="SSF50156">
    <property type="entry name" value="PDZ domain-like"/>
    <property type="match status" value="1"/>
</dbReference>
<feature type="compositionally biased region" description="Polar residues" evidence="2">
    <location>
        <begin position="1281"/>
        <end position="1311"/>
    </location>
</feature>
<dbReference type="SMART" id="SM01132">
    <property type="entry name" value="DIL"/>
    <property type="match status" value="1"/>
</dbReference>
<dbReference type="GO" id="GO:0007165">
    <property type="term" value="P:signal transduction"/>
    <property type="evidence" value="ECO:0007669"/>
    <property type="project" value="InterPro"/>
</dbReference>
<dbReference type="PROSITE" id="PS51126">
    <property type="entry name" value="DILUTE"/>
    <property type="match status" value="1"/>
</dbReference>
<dbReference type="PROSITE" id="PS50200">
    <property type="entry name" value="RA"/>
    <property type="match status" value="2"/>
</dbReference>
<dbReference type="InterPro" id="IPR036034">
    <property type="entry name" value="PDZ_sf"/>
</dbReference>
<dbReference type="InterPro" id="IPR037977">
    <property type="entry name" value="CBD_Afadin"/>
</dbReference>
<dbReference type="InterPro" id="IPR002710">
    <property type="entry name" value="Dilute_dom"/>
</dbReference>
<evidence type="ECO:0000259" key="5">
    <source>
        <dbReference type="PROSITE" id="PS51126"/>
    </source>
</evidence>
<evidence type="ECO:0000256" key="2">
    <source>
        <dbReference type="SAM" id="MobiDB-lite"/>
    </source>
</evidence>
<feature type="domain" description="Dilute" evidence="5">
    <location>
        <begin position="613"/>
        <end position="851"/>
    </location>
</feature>
<feature type="compositionally biased region" description="Polar residues" evidence="2">
    <location>
        <begin position="1151"/>
        <end position="1162"/>
    </location>
</feature>
<dbReference type="Pfam" id="PF01843">
    <property type="entry name" value="DIL"/>
    <property type="match status" value="1"/>
</dbReference>
<feature type="compositionally biased region" description="Basic residues" evidence="2">
    <location>
        <begin position="158"/>
        <end position="169"/>
    </location>
</feature>
<dbReference type="SMART" id="SM00314">
    <property type="entry name" value="RA"/>
    <property type="match status" value="2"/>
</dbReference>
<feature type="compositionally biased region" description="Basic and acidic residues" evidence="2">
    <location>
        <begin position="1546"/>
        <end position="1560"/>
    </location>
</feature>
<evidence type="ECO:0000259" key="4">
    <source>
        <dbReference type="PROSITE" id="PS50200"/>
    </source>
</evidence>
<dbReference type="Gene3D" id="3.10.20.90">
    <property type="entry name" value="Phosphatidylinositol 3-kinase Catalytic Subunit, Chain A, domain 1"/>
    <property type="match status" value="2"/>
</dbReference>
<keyword evidence="1" id="KW-0130">Cell adhesion</keyword>
<dbReference type="Gene3D" id="2.30.42.10">
    <property type="match status" value="1"/>
</dbReference>
<dbReference type="InterPro" id="IPR008984">
    <property type="entry name" value="SMAD_FHA_dom_sf"/>
</dbReference>
<sequence length="1608" mass="181035">MPSMMNLVPHQMMENYEALKSIITQWNANRLDLFELSLPNEQLEFHGVMRFYYQSQDADDTGQKVATKCIRVSSTATTKSIIETLIEKFRPDMRMLEVPEYALYEIHESGERRLNPEEKPLLVQLNWHKDDREGRFLLRRIDEASRMPEPTKEDSSFKRKLSKREKKQLKKQEKMNKIKDKENSKDESVAEKLYTELPDTSFTRSISNPEAVMRRRRQQKLEKKLQQFRSKDGGPDTGGTLKIYGEALCRDVPYKTLLLSISDTAVFVVEEMLEKYGIDRRSAPGYCLIQAASQSTNMDESGTLPREYFLDDDDCPLAILMNHPSSKGTVTFHVIRKPADFQPRKRKKKLSPDNIVINGPYPSPPEDSRLPVLVELNPDGSEMEHSFVFQLNISVTKIGSDPSMGQALLLPPGPFIHPRHCVIAHTDGIVTITPSHRDAETYINNQRIFDITILQHGSVVRFGRGNYFRFIDPMFEERMRTSTTQINPPQNINHNNNNISRHTPTNDSYNSNLNHSNYVHYGPPQQQSQLFPGKHAPPPMGRDHILPAVLEFSEDTENDFFDSITMNLDVNSVQFKLAPTYTIYMATRFRASTHYRPELIPQERAVRLTDMLSRVAEKIFAVIRTYPRDAPILAFWMANSSECLHFLKSDRHITAFSIEAQDILAETVHSSFKQLVIRLQADLELVMPQIFALESPDFPDATVGIVKVLSSAMSLLRKCRVNAALTIQLFSQLFHFINMWTFNRIVVGTGTNYCTHYWGVLLKKRIAKVEQWAEKQGLELAADCHLARIIQAAHLLMARKNSAEDIASVSSICFKLNSLQLRTLLKRYEPGPDESPISIDMIDTIVRVAENTVDELTNSEGREVRLEEDFLLQLPFLLPEDGYSCDIVRGIPGGLTEFLAPLQRMGLCVMTPQPTSSGLWTIYMDSAHVMSTASSPQRSPSQLSQIIPQGYNNIDHRVANEPEIQIIKLSKSNSGMGLSIIAAKGVGKDKLGIYIKAVVEGGAAYHDGRLQAGDQLIKVDGQSLIGITQEKAAEIMMHTGKVVELEVGKQGAIFHGLATLLSQPSPLMSRPTPTDMRMIPQSKSVPTLAGELHTYQNHKPGPPPPSRGMVQPVLHSGGGRSSSFQNLNAHQQYVPPPSMGYRQGSIPILNRYSNQTSSNDDQNYYQNINGYYPPPPPSTRPNHPQYPLNHPQYPISHNNRFGSQSSLQHPPLGRSPSTPIYNDRIPEEHIHHATPRLVGTPVSSNHQPPYISPRPFETDSRIVHFDNAPPASTASSQSSPVRSNTTSTNRVRFQEPQTISEPESSPISVTENELETQLDKLRVANVEQEFRRRVNEYENEHGSSEFMENESYHHLHQQQQQQFDSSSKRSLLHKKQKELEDTKKAEDRILNDAQNRTVLPPVPVVPPPASSATPPPSTSGAQRLDQLIGTGGGSNSSGGNGVLKNGRTSSMEGGTPTKKVSFSTDKLNVEIEDNDEEDPEASFEESSSYYEEHLLSLERVKQDPNAFINEAESLMNSSDLEARFDFDKSTGHTPSVIGAQEVYRDPRTRRLQREQEEKAASARNPDGANLSFKEKMRLFAVEAGEDTPKEKAKISRAQRNISEPAIED</sequence>
<dbReference type="CDD" id="cd01782">
    <property type="entry name" value="RA1_Afadin"/>
    <property type="match status" value="1"/>
</dbReference>
<reference evidence="6" key="1">
    <citation type="submission" date="2014-05" db="EMBL/GenBank/DDBJ databases">
        <authorList>
            <person name="Chronopoulou M."/>
        </authorList>
    </citation>
    <scope>NUCLEOTIDE SEQUENCE</scope>
    <source>
        <tissue evidence="6">Whole organism</tissue>
    </source>
</reference>
<dbReference type="OrthoDB" id="6260541at2759"/>
<dbReference type="InterPro" id="IPR029071">
    <property type="entry name" value="Ubiquitin-like_domsf"/>
</dbReference>
<accession>A0A0K2UZB8</accession>